<sequence>NMVFLIGKRDQIERMCEIIYLLAESNVSMLLLCCLIKLNFTLNLKRIIQVIDAIGTVI</sequence>
<organism evidence="1">
    <name type="scientific">Arion vulgaris</name>
    <dbReference type="NCBI Taxonomy" id="1028688"/>
    <lineage>
        <taxon>Eukaryota</taxon>
        <taxon>Metazoa</taxon>
        <taxon>Spiralia</taxon>
        <taxon>Lophotrochozoa</taxon>
        <taxon>Mollusca</taxon>
        <taxon>Gastropoda</taxon>
        <taxon>Heterobranchia</taxon>
        <taxon>Euthyneura</taxon>
        <taxon>Panpulmonata</taxon>
        <taxon>Eupulmonata</taxon>
        <taxon>Stylommatophora</taxon>
        <taxon>Helicina</taxon>
        <taxon>Arionoidea</taxon>
        <taxon>Arionidae</taxon>
        <taxon>Arion</taxon>
    </lineage>
</organism>
<accession>A0A0B6Y3C8</accession>
<gene>
    <name evidence="1" type="primary">ORF11204</name>
</gene>
<dbReference type="EMBL" id="HACG01003733">
    <property type="protein sequence ID" value="CEK50598.1"/>
    <property type="molecule type" value="Transcribed_RNA"/>
</dbReference>
<dbReference type="AlphaFoldDB" id="A0A0B6Y3C8"/>
<reference evidence="1" key="1">
    <citation type="submission" date="2014-12" db="EMBL/GenBank/DDBJ databases">
        <title>Insight into the proteome of Arion vulgaris.</title>
        <authorList>
            <person name="Aradska J."/>
            <person name="Bulat T."/>
            <person name="Smidak R."/>
            <person name="Sarate P."/>
            <person name="Gangsoo J."/>
            <person name="Sialana F."/>
            <person name="Bilban M."/>
            <person name="Lubec G."/>
        </authorList>
    </citation>
    <scope>NUCLEOTIDE SEQUENCE</scope>
    <source>
        <tissue evidence="1">Skin</tissue>
    </source>
</reference>
<evidence type="ECO:0000313" key="1">
    <source>
        <dbReference type="EMBL" id="CEK50598.1"/>
    </source>
</evidence>
<proteinExistence type="predicted"/>
<protein>
    <submittedName>
        <fullName evidence="1">Uncharacterized protein</fullName>
    </submittedName>
</protein>
<name>A0A0B6Y3C8_9EUPU</name>
<feature type="non-terminal residue" evidence="1">
    <location>
        <position position="1"/>
    </location>
</feature>